<sequence length="383" mass="44168">MEEKQKVFRIGPIRPPSEANSLLLQITEGCTWNRCKFCQLYKHSSFKAFSVDSIKNDIDMMAEYAEIARKYQRDDGSWNHKAFAEEMESMTYAEQNCFYMIYQWLINGGENVFLQDGNSLALRSQRVVEVLTYLRKRFPLIKRVTTYGRAETLSKISVEEYKELKAAGLDRIHSGFESGSDKVLELISKGVTAEQEITAGKNIKAAGIELSVYFMAGVGGKDLSEENALETARVVREINPDFVRIRTAVIKEGTELWREYQKGAYKLCSDNDKLLEIRKLIEYSQGCTGILVSDHIINLMQEVFGRLDQDREKMLSMIDRYFALPPDEQRLFQLARRSGMVSSLEDMSKIPKNRLLQMEQVCSRITDDSEWDEKINEMMMSYI</sequence>
<dbReference type="Proteomes" id="UP000675664">
    <property type="component" value="Unassembled WGS sequence"/>
</dbReference>
<evidence type="ECO:0000313" key="8">
    <source>
        <dbReference type="Proteomes" id="UP000675664"/>
    </source>
</evidence>
<dbReference type="GO" id="GO:0051536">
    <property type="term" value="F:iron-sulfur cluster binding"/>
    <property type="evidence" value="ECO:0007669"/>
    <property type="project" value="UniProtKB-KW"/>
</dbReference>
<dbReference type="RefSeq" id="WP_227019308.1">
    <property type="nucleotide sequence ID" value="NZ_JAGSND010000011.1"/>
</dbReference>
<evidence type="ECO:0000256" key="4">
    <source>
        <dbReference type="ARBA" id="ARBA00023004"/>
    </source>
</evidence>
<accession>A0A8J7W4G2</accession>
<dbReference type="InterPro" id="IPR006638">
    <property type="entry name" value="Elp3/MiaA/NifB-like_rSAM"/>
</dbReference>
<proteinExistence type="predicted"/>
<evidence type="ECO:0000259" key="6">
    <source>
        <dbReference type="PROSITE" id="PS51918"/>
    </source>
</evidence>
<protein>
    <submittedName>
        <fullName evidence="7">Radical SAM protein</fullName>
    </submittedName>
</protein>
<gene>
    <name evidence="7" type="ORF">KCX82_14885</name>
</gene>
<evidence type="ECO:0000256" key="1">
    <source>
        <dbReference type="ARBA" id="ARBA00001966"/>
    </source>
</evidence>
<dbReference type="GO" id="GO:0003824">
    <property type="term" value="F:catalytic activity"/>
    <property type="evidence" value="ECO:0007669"/>
    <property type="project" value="InterPro"/>
</dbReference>
<dbReference type="CDD" id="cd01335">
    <property type="entry name" value="Radical_SAM"/>
    <property type="match status" value="1"/>
</dbReference>
<dbReference type="PANTHER" id="PTHR43409:SF4">
    <property type="entry name" value="RADICAL SAM SUPERFAMILY PROTEIN"/>
    <property type="match status" value="1"/>
</dbReference>
<dbReference type="EMBL" id="JAGSND010000011">
    <property type="protein sequence ID" value="MBR0599173.1"/>
    <property type="molecule type" value="Genomic_DNA"/>
</dbReference>
<comment type="caution">
    <text evidence="7">The sequence shown here is derived from an EMBL/GenBank/DDBJ whole genome shotgun (WGS) entry which is preliminary data.</text>
</comment>
<dbReference type="InterPro" id="IPR007197">
    <property type="entry name" value="rSAM"/>
</dbReference>
<dbReference type="SFLD" id="SFLDG01095">
    <property type="entry name" value="Uncharacterised_Radical_SAM_Su"/>
    <property type="match status" value="1"/>
</dbReference>
<organism evidence="7 8">
    <name type="scientific">Sinanaerobacter chloroacetimidivorans</name>
    <dbReference type="NCBI Taxonomy" id="2818044"/>
    <lineage>
        <taxon>Bacteria</taxon>
        <taxon>Bacillati</taxon>
        <taxon>Bacillota</taxon>
        <taxon>Clostridia</taxon>
        <taxon>Peptostreptococcales</taxon>
        <taxon>Anaerovoracaceae</taxon>
        <taxon>Sinanaerobacter</taxon>
    </lineage>
</organism>
<feature type="domain" description="Radical SAM core" evidence="6">
    <location>
        <begin position="16"/>
        <end position="288"/>
    </location>
</feature>
<dbReference type="Gene3D" id="3.20.20.70">
    <property type="entry name" value="Aldolase class I"/>
    <property type="match status" value="1"/>
</dbReference>
<evidence type="ECO:0000256" key="3">
    <source>
        <dbReference type="ARBA" id="ARBA00022723"/>
    </source>
</evidence>
<dbReference type="AlphaFoldDB" id="A0A8J7W4G2"/>
<keyword evidence="4" id="KW-0408">Iron</keyword>
<dbReference type="InterPro" id="IPR013785">
    <property type="entry name" value="Aldolase_TIM"/>
</dbReference>
<name>A0A8J7W4G2_9FIRM</name>
<dbReference type="InterPro" id="IPR051198">
    <property type="entry name" value="BchE-like"/>
</dbReference>
<comment type="cofactor">
    <cofactor evidence="1">
        <name>[4Fe-4S] cluster</name>
        <dbReference type="ChEBI" id="CHEBI:49883"/>
    </cofactor>
</comment>
<evidence type="ECO:0000256" key="2">
    <source>
        <dbReference type="ARBA" id="ARBA00022691"/>
    </source>
</evidence>
<keyword evidence="5" id="KW-0411">Iron-sulfur</keyword>
<dbReference type="SFLD" id="SFLDS00029">
    <property type="entry name" value="Radical_SAM"/>
    <property type="match status" value="1"/>
</dbReference>
<dbReference type="PROSITE" id="PS51918">
    <property type="entry name" value="RADICAL_SAM"/>
    <property type="match status" value="1"/>
</dbReference>
<dbReference type="InterPro" id="IPR058240">
    <property type="entry name" value="rSAM_sf"/>
</dbReference>
<keyword evidence="8" id="KW-1185">Reference proteome</keyword>
<dbReference type="Pfam" id="PF04055">
    <property type="entry name" value="Radical_SAM"/>
    <property type="match status" value="1"/>
</dbReference>
<evidence type="ECO:0000313" key="7">
    <source>
        <dbReference type="EMBL" id="MBR0599173.1"/>
    </source>
</evidence>
<evidence type="ECO:0000256" key="5">
    <source>
        <dbReference type="ARBA" id="ARBA00023014"/>
    </source>
</evidence>
<reference evidence="7" key="1">
    <citation type="submission" date="2021-04" db="EMBL/GenBank/DDBJ databases">
        <title>Sinoanaerobacter chloroacetimidivorans sp. nov., an obligate anaerobic bacterium isolated from anaerobic sludge.</title>
        <authorList>
            <person name="Bao Y."/>
        </authorList>
    </citation>
    <scope>NUCLEOTIDE SEQUENCE</scope>
    <source>
        <strain evidence="7">BAD-6</strain>
    </source>
</reference>
<dbReference type="GO" id="GO:0046872">
    <property type="term" value="F:metal ion binding"/>
    <property type="evidence" value="ECO:0007669"/>
    <property type="project" value="UniProtKB-KW"/>
</dbReference>
<dbReference type="SUPFAM" id="SSF102114">
    <property type="entry name" value="Radical SAM enzymes"/>
    <property type="match status" value="1"/>
</dbReference>
<keyword evidence="3" id="KW-0479">Metal-binding</keyword>
<reference evidence="7" key="2">
    <citation type="submission" date="2021-04" db="EMBL/GenBank/DDBJ databases">
        <authorList>
            <person name="Liu J."/>
        </authorList>
    </citation>
    <scope>NUCLEOTIDE SEQUENCE</scope>
    <source>
        <strain evidence="7">BAD-6</strain>
    </source>
</reference>
<dbReference type="PANTHER" id="PTHR43409">
    <property type="entry name" value="ANAEROBIC MAGNESIUM-PROTOPORPHYRIN IX MONOMETHYL ESTER CYCLASE-RELATED"/>
    <property type="match status" value="1"/>
</dbReference>
<dbReference type="SMART" id="SM00729">
    <property type="entry name" value="Elp3"/>
    <property type="match status" value="1"/>
</dbReference>
<keyword evidence="2" id="KW-0949">S-adenosyl-L-methionine</keyword>